<dbReference type="KEGG" id="wsu:WS1356"/>
<feature type="transmembrane region" description="Helical" evidence="1">
    <location>
        <begin position="7"/>
        <end position="24"/>
    </location>
</feature>
<dbReference type="STRING" id="273121.WS1356"/>
<evidence type="ECO:0000313" key="3">
    <source>
        <dbReference type="Proteomes" id="UP000000422"/>
    </source>
</evidence>
<evidence type="ECO:0000256" key="1">
    <source>
        <dbReference type="SAM" id="Phobius"/>
    </source>
</evidence>
<protein>
    <submittedName>
        <fullName evidence="2">Uncharacterized protein</fullName>
    </submittedName>
</protein>
<proteinExistence type="predicted"/>
<dbReference type="EMBL" id="BX571660">
    <property type="protein sequence ID" value="CAE10427.1"/>
    <property type="molecule type" value="Genomic_DNA"/>
</dbReference>
<accession>Q7MRH2</accession>
<feature type="transmembrane region" description="Helical" evidence="1">
    <location>
        <begin position="30"/>
        <end position="48"/>
    </location>
</feature>
<organism evidence="3">
    <name type="scientific">Wolinella succinogenes (strain ATCC 29543 / DSM 1740 / CCUG 13145 / JCM 31913 / LMG 7466 / NCTC 11488 / FDC 602W)</name>
    <name type="common">Vibrio succinogenes</name>
    <dbReference type="NCBI Taxonomy" id="273121"/>
    <lineage>
        <taxon>Bacteria</taxon>
        <taxon>Pseudomonadati</taxon>
        <taxon>Campylobacterota</taxon>
        <taxon>Epsilonproteobacteria</taxon>
        <taxon>Campylobacterales</taxon>
        <taxon>Helicobacteraceae</taxon>
        <taxon>Wolinella</taxon>
    </lineage>
</organism>
<keyword evidence="1" id="KW-1133">Transmembrane helix</keyword>
<sequence>MTIWKALLFILFSLFIYVAWIMLGGNNYEALALALVVFLVLLINPLNIKKMTLGEAVDKRYQYNKERIVEIEKEKLKHRTEQSKKRALEEMKKK</sequence>
<keyword evidence="1" id="KW-0812">Transmembrane</keyword>
<evidence type="ECO:0000313" key="2">
    <source>
        <dbReference type="EMBL" id="CAE10427.1"/>
    </source>
</evidence>
<dbReference type="RefSeq" id="WP_011139213.1">
    <property type="nucleotide sequence ID" value="NC_005090.1"/>
</dbReference>
<name>Q7MRH2_WOLSU</name>
<keyword evidence="1" id="KW-0472">Membrane</keyword>
<dbReference type="HOGENOM" id="CLU_2385370_0_0_7"/>
<dbReference type="Proteomes" id="UP000000422">
    <property type="component" value="Chromosome"/>
</dbReference>
<dbReference type="AlphaFoldDB" id="Q7MRH2"/>
<gene>
    <name evidence="2" type="ordered locus">WS1356</name>
</gene>
<keyword evidence="3" id="KW-1185">Reference proteome</keyword>
<reference evidence="2 3" key="1">
    <citation type="journal article" date="2003" name="Proc. Natl. Acad. Sci. U.S.A.">
        <title>Complete genome sequence and analysis of Wolinella succinogenes.</title>
        <authorList>
            <person name="Baar C."/>
            <person name="Eppinger M."/>
            <person name="Raddatz G."/>
            <person name="Simon JM."/>
            <person name="Lanz C."/>
            <person name="Klimmek O."/>
            <person name="Nandakumar R."/>
            <person name="Gross R."/>
            <person name="Rosinus A."/>
            <person name="Keller H."/>
            <person name="Jagtap P."/>
            <person name="Linke B."/>
            <person name="Meyer F."/>
            <person name="Lederer H."/>
            <person name="Schuster S.C."/>
        </authorList>
    </citation>
    <scope>NUCLEOTIDE SEQUENCE [LARGE SCALE GENOMIC DNA]</scope>
    <source>
        <strain evidence="3">ATCC 29543 / DSM 1740 / CCUG 13145 / JCM 31913 / LMG 7466 / NCTC 11488 / FDC 602W</strain>
    </source>
</reference>